<comment type="caution">
    <text evidence="1">The sequence shown here is derived from an EMBL/GenBank/DDBJ whole genome shotgun (WGS) entry which is preliminary data.</text>
</comment>
<dbReference type="RefSeq" id="WP_330974084.1">
    <property type="nucleotide sequence ID" value="NZ_JAZGLY010000002.1"/>
</dbReference>
<sequence>MTKKESHIKNCRHILLMWFVLFSLSPCTVKEALSQVVNTDYVKPLNKSKTIAPTTSCSYSQNDNQQISVVKKAKIYKEIEPVQVVNNSCFVVLSSKGYNDYSKTSSGNSPPKYILYKRLKIDIA</sequence>
<dbReference type="Proteomes" id="UP001357452">
    <property type="component" value="Unassembled WGS sequence"/>
</dbReference>
<reference evidence="1 2" key="1">
    <citation type="submission" date="2024-01" db="EMBL/GenBank/DDBJ databases">
        <title>Niabella digestum sp. nov., isolated from waste digestion system.</title>
        <authorList>
            <person name="Zhang L."/>
        </authorList>
    </citation>
    <scope>NUCLEOTIDE SEQUENCE [LARGE SCALE GENOMIC DNA]</scope>
    <source>
        <strain evidence="1 2">A18</strain>
    </source>
</reference>
<keyword evidence="2" id="KW-1185">Reference proteome</keyword>
<protein>
    <recommendedName>
        <fullName evidence="3">Lipoprotein</fullName>
    </recommendedName>
</protein>
<evidence type="ECO:0008006" key="3">
    <source>
        <dbReference type="Google" id="ProtNLM"/>
    </source>
</evidence>
<organism evidence="1 2">
    <name type="scientific">Niabella digestorum</name>
    <dbReference type="NCBI Taxonomy" id="3117701"/>
    <lineage>
        <taxon>Bacteria</taxon>
        <taxon>Pseudomonadati</taxon>
        <taxon>Bacteroidota</taxon>
        <taxon>Chitinophagia</taxon>
        <taxon>Chitinophagales</taxon>
        <taxon>Chitinophagaceae</taxon>
        <taxon>Niabella</taxon>
    </lineage>
</organism>
<gene>
    <name evidence="1" type="ORF">V2H41_05260</name>
</gene>
<evidence type="ECO:0000313" key="2">
    <source>
        <dbReference type="Proteomes" id="UP001357452"/>
    </source>
</evidence>
<evidence type="ECO:0000313" key="1">
    <source>
        <dbReference type="EMBL" id="MEE6186677.1"/>
    </source>
</evidence>
<dbReference type="EMBL" id="JAZGLY010000002">
    <property type="protein sequence ID" value="MEE6186677.1"/>
    <property type="molecule type" value="Genomic_DNA"/>
</dbReference>
<name>A0ABU7RFX4_9BACT</name>
<accession>A0ABU7RFX4</accession>
<proteinExistence type="predicted"/>